<keyword evidence="11" id="KW-0449">Lipoprotein</keyword>
<dbReference type="GO" id="GO:0042158">
    <property type="term" value="P:lipoprotein biosynthetic process"/>
    <property type="evidence" value="ECO:0007669"/>
    <property type="project" value="UniProtKB-UniRule"/>
</dbReference>
<evidence type="ECO:0000313" key="11">
    <source>
        <dbReference type="EMBL" id="SMB83234.1"/>
    </source>
</evidence>
<dbReference type="InterPro" id="IPR036526">
    <property type="entry name" value="C-N_Hydrolase_sf"/>
</dbReference>
<dbReference type="Pfam" id="PF00795">
    <property type="entry name" value="CN_hydrolase"/>
    <property type="match status" value="1"/>
</dbReference>
<evidence type="ECO:0000256" key="5">
    <source>
        <dbReference type="ARBA" id="ARBA00022692"/>
    </source>
</evidence>
<gene>
    <name evidence="9" type="primary">lnt</name>
    <name evidence="11" type="ORF">SAMN00120144_4249</name>
</gene>
<sequence length="522" mass="58356">MALLLLVGWVPYLFMEQLLTRRGASGWKVFRYTYLTLVLWNAFTTWWVSYSTLGGGIAAVVLNALLMCLPTMAFYHTKKLAGPMLGYLSLPVYWIAFEQLHLHWDLTWPWLTLGNGFAQANSWVQWYEYTGFLGGSVWIWVVNILAFLSLQKYAAASRPGAPELSRVQVQRLFMVPLLAALLPIGLSKLIGYNYQEKGPPAEVLVIQPNIDPYQEKFQGAENFIPIEAQVTRLITLTTENLTPKTRLVLWPETSLDQAQWENQFDANPNTQRVRAMLAQHPNLELITGITSLVAYPSKETATVTARYRDETGYFDVFNTAAFLTNASTPATFYHKSRLVPGVEKVPPLLTQLIANINLGGTVGSYGSQKERTVFRSPTDSALRVGPLICYESVYGDFVAEYVKNGATLLGIITNDGWWSDSPGHEQHLQYATLRAIETRRAIARSANTGISAFINQRGEITAQTGWWVPAASRATVQLNSELTFYVRHGELIGPTMQVLAGLLLSFTLVRRFVGAKKSQLSS</sequence>
<feature type="transmembrane region" description="Helical" evidence="9">
    <location>
        <begin position="80"/>
        <end position="97"/>
    </location>
</feature>
<comment type="function">
    <text evidence="9">Catalyzes the phospholipid dependent N-acylation of the N-terminal cysteine of apolipoprotein, the last step in lipoprotein maturation.</text>
</comment>
<dbReference type="AlphaFoldDB" id="A0A1W1URA1"/>
<evidence type="ECO:0000313" key="12">
    <source>
        <dbReference type="Proteomes" id="UP000192266"/>
    </source>
</evidence>
<dbReference type="UniPathway" id="UPA00666"/>
<evidence type="ECO:0000256" key="2">
    <source>
        <dbReference type="ARBA" id="ARBA00010065"/>
    </source>
</evidence>
<proteinExistence type="inferred from homology"/>
<keyword evidence="8 9" id="KW-0012">Acyltransferase</keyword>
<dbReference type="InterPro" id="IPR004563">
    <property type="entry name" value="Apolipo_AcylTrfase"/>
</dbReference>
<dbReference type="Proteomes" id="UP000192266">
    <property type="component" value="Unassembled WGS sequence"/>
</dbReference>
<evidence type="ECO:0000256" key="4">
    <source>
        <dbReference type="ARBA" id="ARBA00022679"/>
    </source>
</evidence>
<dbReference type="GO" id="GO:0005886">
    <property type="term" value="C:plasma membrane"/>
    <property type="evidence" value="ECO:0007669"/>
    <property type="project" value="UniProtKB-SubCell"/>
</dbReference>
<keyword evidence="5 9" id="KW-0812">Transmembrane</keyword>
<keyword evidence="6 9" id="KW-1133">Transmembrane helix</keyword>
<dbReference type="PROSITE" id="PS50263">
    <property type="entry name" value="CN_HYDROLASE"/>
    <property type="match status" value="1"/>
</dbReference>
<dbReference type="CDD" id="cd07571">
    <property type="entry name" value="ALP_N-acyl_transferase"/>
    <property type="match status" value="1"/>
</dbReference>
<dbReference type="OrthoDB" id="9804277at2"/>
<dbReference type="SUPFAM" id="SSF56317">
    <property type="entry name" value="Carbon-nitrogen hydrolase"/>
    <property type="match status" value="1"/>
</dbReference>
<comment type="pathway">
    <text evidence="9">Protein modification; lipoprotein biosynthesis (N-acyl transfer).</text>
</comment>
<dbReference type="InterPro" id="IPR045378">
    <property type="entry name" value="LNT_N"/>
</dbReference>
<keyword evidence="12" id="KW-1185">Reference proteome</keyword>
<comment type="subcellular location">
    <subcellularLocation>
        <location evidence="1 9">Cell membrane</location>
        <topology evidence="1 9">Multi-pass membrane protein</topology>
    </subcellularLocation>
</comment>
<comment type="similarity">
    <text evidence="2 9">Belongs to the CN hydrolase family. Apolipoprotein N-acyltransferase subfamily.</text>
</comment>
<dbReference type="EC" id="2.3.1.269" evidence="9"/>
<dbReference type="PANTHER" id="PTHR38686:SF1">
    <property type="entry name" value="APOLIPOPROTEIN N-ACYLTRANSFERASE"/>
    <property type="match status" value="1"/>
</dbReference>
<evidence type="ECO:0000259" key="10">
    <source>
        <dbReference type="PROSITE" id="PS50263"/>
    </source>
</evidence>
<organism evidence="11 12">
    <name type="scientific">Hymenobacter roseosalivarius DSM 11622</name>
    <dbReference type="NCBI Taxonomy" id="645990"/>
    <lineage>
        <taxon>Bacteria</taxon>
        <taxon>Pseudomonadati</taxon>
        <taxon>Bacteroidota</taxon>
        <taxon>Cytophagia</taxon>
        <taxon>Cytophagales</taxon>
        <taxon>Hymenobacteraceae</taxon>
        <taxon>Hymenobacter</taxon>
    </lineage>
</organism>
<comment type="catalytic activity">
    <reaction evidence="9">
        <text>N-terminal S-1,2-diacyl-sn-glyceryl-L-cysteinyl-[lipoprotein] + a glycerophospholipid = N-acyl-S-1,2-diacyl-sn-glyceryl-L-cysteinyl-[lipoprotein] + a 2-acyl-sn-glycero-3-phospholipid + H(+)</text>
        <dbReference type="Rhea" id="RHEA:48228"/>
        <dbReference type="Rhea" id="RHEA-COMP:14681"/>
        <dbReference type="Rhea" id="RHEA-COMP:14684"/>
        <dbReference type="ChEBI" id="CHEBI:15378"/>
        <dbReference type="ChEBI" id="CHEBI:136912"/>
        <dbReference type="ChEBI" id="CHEBI:140656"/>
        <dbReference type="ChEBI" id="CHEBI:140657"/>
        <dbReference type="ChEBI" id="CHEBI:140660"/>
        <dbReference type="EC" id="2.3.1.269"/>
    </reaction>
</comment>
<feature type="transmembrane region" description="Helical" evidence="9">
    <location>
        <begin position="171"/>
        <end position="190"/>
    </location>
</feature>
<evidence type="ECO:0000256" key="3">
    <source>
        <dbReference type="ARBA" id="ARBA00022475"/>
    </source>
</evidence>
<dbReference type="NCBIfam" id="TIGR00546">
    <property type="entry name" value="lnt"/>
    <property type="match status" value="1"/>
</dbReference>
<keyword evidence="4 9" id="KW-0808">Transferase</keyword>
<keyword evidence="7 9" id="KW-0472">Membrane</keyword>
<keyword evidence="3 9" id="KW-1003">Cell membrane</keyword>
<evidence type="ECO:0000256" key="6">
    <source>
        <dbReference type="ARBA" id="ARBA00022989"/>
    </source>
</evidence>
<protein>
    <recommendedName>
        <fullName evidence="9">Apolipoprotein N-acyltransferase</fullName>
        <shortName evidence="9">ALP N-acyltransferase</shortName>
        <ecNumber evidence="9">2.3.1.269</ecNumber>
    </recommendedName>
</protein>
<comment type="caution">
    <text evidence="9">Lacks conserved residue(s) required for the propagation of feature annotation.</text>
</comment>
<dbReference type="EMBL" id="FWWW01000038">
    <property type="protein sequence ID" value="SMB83234.1"/>
    <property type="molecule type" value="Genomic_DNA"/>
</dbReference>
<accession>A0A1W1URA1</accession>
<dbReference type="PANTHER" id="PTHR38686">
    <property type="entry name" value="APOLIPOPROTEIN N-ACYLTRANSFERASE"/>
    <property type="match status" value="1"/>
</dbReference>
<feature type="transmembrane region" description="Helical" evidence="9">
    <location>
        <begin position="50"/>
        <end position="68"/>
    </location>
</feature>
<name>A0A1W1URA1_9BACT</name>
<dbReference type="InterPro" id="IPR003010">
    <property type="entry name" value="C-N_Hydrolase"/>
</dbReference>
<dbReference type="HAMAP" id="MF_01148">
    <property type="entry name" value="Lnt"/>
    <property type="match status" value="1"/>
</dbReference>
<evidence type="ECO:0000256" key="7">
    <source>
        <dbReference type="ARBA" id="ARBA00023136"/>
    </source>
</evidence>
<evidence type="ECO:0000256" key="1">
    <source>
        <dbReference type="ARBA" id="ARBA00004651"/>
    </source>
</evidence>
<reference evidence="11 12" key="1">
    <citation type="submission" date="2017-04" db="EMBL/GenBank/DDBJ databases">
        <authorList>
            <person name="Afonso C.L."/>
            <person name="Miller P.J."/>
            <person name="Scott M.A."/>
            <person name="Spackman E."/>
            <person name="Goraichik I."/>
            <person name="Dimitrov K.M."/>
            <person name="Suarez D.L."/>
            <person name="Swayne D.E."/>
        </authorList>
    </citation>
    <scope>NUCLEOTIDE SEQUENCE [LARGE SCALE GENOMIC DNA]</scope>
    <source>
        <strain evidence="11 12">DSM 11622</strain>
    </source>
</reference>
<evidence type="ECO:0000256" key="8">
    <source>
        <dbReference type="ARBA" id="ARBA00023315"/>
    </source>
</evidence>
<dbReference type="STRING" id="645990.SAMN00120144_4249"/>
<feature type="transmembrane region" description="Helical" evidence="9">
    <location>
        <begin position="129"/>
        <end position="150"/>
    </location>
</feature>
<evidence type="ECO:0000256" key="9">
    <source>
        <dbReference type="HAMAP-Rule" id="MF_01148"/>
    </source>
</evidence>
<dbReference type="Pfam" id="PF20154">
    <property type="entry name" value="LNT_N"/>
    <property type="match status" value="1"/>
</dbReference>
<dbReference type="Gene3D" id="3.60.110.10">
    <property type="entry name" value="Carbon-nitrogen hydrolase"/>
    <property type="match status" value="1"/>
</dbReference>
<dbReference type="GO" id="GO:0016410">
    <property type="term" value="F:N-acyltransferase activity"/>
    <property type="evidence" value="ECO:0007669"/>
    <property type="project" value="UniProtKB-UniRule"/>
</dbReference>
<feature type="domain" description="CN hydrolase" evidence="10">
    <location>
        <begin position="206"/>
        <end position="478"/>
    </location>
</feature>